<dbReference type="Proteomes" id="UP000277212">
    <property type="component" value="Unassembled WGS sequence"/>
</dbReference>
<evidence type="ECO:0000256" key="1">
    <source>
        <dbReference type="ARBA" id="ARBA00023002"/>
    </source>
</evidence>
<dbReference type="PRINTS" id="PR00081">
    <property type="entry name" value="GDHRDH"/>
</dbReference>
<dbReference type="Pfam" id="PF00106">
    <property type="entry name" value="adh_short"/>
    <property type="match status" value="1"/>
</dbReference>
<evidence type="ECO:0000313" key="3">
    <source>
        <dbReference type="Proteomes" id="UP000277212"/>
    </source>
</evidence>
<name>A0A3M2S6I8_9HYPO</name>
<dbReference type="Gene3D" id="3.40.50.720">
    <property type="entry name" value="NAD(P)-binding Rossmann-like Domain"/>
    <property type="match status" value="1"/>
</dbReference>
<comment type="caution">
    <text evidence="2">The sequence shown here is derived from an EMBL/GenBank/DDBJ whole genome shotgun (WGS) entry which is preliminary data.</text>
</comment>
<dbReference type="InterPro" id="IPR002347">
    <property type="entry name" value="SDR_fam"/>
</dbReference>
<dbReference type="PANTHER" id="PTHR43157">
    <property type="entry name" value="PHOSPHATIDYLINOSITOL-GLYCAN BIOSYNTHESIS CLASS F PROTEIN-RELATED"/>
    <property type="match status" value="1"/>
</dbReference>
<protein>
    <recommendedName>
        <fullName evidence="4">Ketoreductase (KR) domain-containing protein</fullName>
    </recommendedName>
</protein>
<keyword evidence="1" id="KW-0560">Oxidoreductase</keyword>
<accession>A0A3M2S6I8</accession>
<dbReference type="PANTHER" id="PTHR43157:SF35">
    <property type="entry name" value="DEHYDROGENASE_REDUCTASE FAMILY PROTEIN, PUTATIVE-RELATED"/>
    <property type="match status" value="1"/>
</dbReference>
<gene>
    <name evidence="2" type="ORF">CDV36_007443</name>
</gene>
<sequence>MSTVDLKYKKDAARKNRGNQFSINSFIRPCKSFTIFIMSANLKDQASWEASPLAFLSRQFIQNVPKIPSTVDLTGQTALITGSNVGLGFECARQLLALNLSHLIVAVRSQARGDAAAKKLQDEFPRAKIEVSLVDMASYKSIQEFAKRCESLPRLDIAILNAGLSRPRFERSEETKHEMTFQINYLSTALLALLLIPILKEKRGSSSPGRLALVGSDMSYWAKWQETEKSVFSVLDDASKFGSTSAYQLSKLFLLMFVEKLARLVPAEEVIINFPSPGACRGTQFGAEGRSKFGDIMFKIISHIIARPTSTGARQYVDAVTVKGVESHGSFVSEGRVKPLVPMMYEESGKALQEAAWTETMNELSFVNPLKLIEGSG</sequence>
<dbReference type="InterPro" id="IPR036291">
    <property type="entry name" value="NAD(P)-bd_dom_sf"/>
</dbReference>
<evidence type="ECO:0008006" key="4">
    <source>
        <dbReference type="Google" id="ProtNLM"/>
    </source>
</evidence>
<dbReference type="STRING" id="2010991.A0A3M2S6I8"/>
<dbReference type="EMBL" id="NKUJ01000122">
    <property type="protein sequence ID" value="RMJ12892.1"/>
    <property type="molecule type" value="Genomic_DNA"/>
</dbReference>
<proteinExistence type="predicted"/>
<dbReference type="SUPFAM" id="SSF51735">
    <property type="entry name" value="NAD(P)-binding Rossmann-fold domains"/>
    <property type="match status" value="1"/>
</dbReference>
<evidence type="ECO:0000313" key="2">
    <source>
        <dbReference type="EMBL" id="RMJ12892.1"/>
    </source>
</evidence>
<keyword evidence="3" id="KW-1185">Reference proteome</keyword>
<reference evidence="2 3" key="1">
    <citation type="submission" date="2017-06" db="EMBL/GenBank/DDBJ databases">
        <title>Comparative genomic analysis of Ambrosia Fusariam Clade fungi.</title>
        <authorList>
            <person name="Stajich J.E."/>
            <person name="Carrillo J."/>
            <person name="Kijimoto T."/>
            <person name="Eskalen A."/>
            <person name="O'Donnell K."/>
            <person name="Kasson M."/>
        </authorList>
    </citation>
    <scope>NUCLEOTIDE SEQUENCE [LARGE SCALE GENOMIC DNA]</scope>
    <source>
        <strain evidence="2">UCR3666</strain>
    </source>
</reference>
<dbReference type="AlphaFoldDB" id="A0A3M2S6I8"/>
<dbReference type="GO" id="GO:0016491">
    <property type="term" value="F:oxidoreductase activity"/>
    <property type="evidence" value="ECO:0007669"/>
    <property type="project" value="UniProtKB-KW"/>
</dbReference>
<organism evidence="2 3">
    <name type="scientific">Fusarium kuroshium</name>
    <dbReference type="NCBI Taxonomy" id="2010991"/>
    <lineage>
        <taxon>Eukaryota</taxon>
        <taxon>Fungi</taxon>
        <taxon>Dikarya</taxon>
        <taxon>Ascomycota</taxon>
        <taxon>Pezizomycotina</taxon>
        <taxon>Sordariomycetes</taxon>
        <taxon>Hypocreomycetidae</taxon>
        <taxon>Hypocreales</taxon>
        <taxon>Nectriaceae</taxon>
        <taxon>Fusarium</taxon>
        <taxon>Fusarium solani species complex</taxon>
    </lineage>
</organism>
<dbReference type="OrthoDB" id="542013at2759"/>